<protein>
    <submittedName>
        <fullName evidence="1">Uncharacterized protein</fullName>
    </submittedName>
</protein>
<evidence type="ECO:0000313" key="1">
    <source>
        <dbReference type="EMBL" id="ORY86982.1"/>
    </source>
</evidence>
<name>A0A1Y2FSJ8_PROLT</name>
<reference evidence="1 2" key="1">
    <citation type="submission" date="2016-07" db="EMBL/GenBank/DDBJ databases">
        <title>Pervasive Adenine N6-methylation of Active Genes in Fungi.</title>
        <authorList>
            <consortium name="DOE Joint Genome Institute"/>
            <person name="Mondo S.J."/>
            <person name="Dannebaum R.O."/>
            <person name="Kuo R.C."/>
            <person name="Labutti K."/>
            <person name="Haridas S."/>
            <person name="Kuo A."/>
            <person name="Salamov A."/>
            <person name="Ahrendt S.R."/>
            <person name="Lipzen A."/>
            <person name="Sullivan W."/>
            <person name="Andreopoulos W.B."/>
            <person name="Clum A."/>
            <person name="Lindquist E."/>
            <person name="Daum C."/>
            <person name="Ramamoorthy G.K."/>
            <person name="Gryganskyi A."/>
            <person name="Culley D."/>
            <person name="Magnuson J.K."/>
            <person name="James T.Y."/>
            <person name="O'Malley M.A."/>
            <person name="Stajich J.E."/>
            <person name="Spatafora J.W."/>
            <person name="Visel A."/>
            <person name="Grigoriev I.V."/>
        </authorList>
    </citation>
    <scope>NUCLEOTIDE SEQUENCE [LARGE SCALE GENOMIC DNA]</scope>
    <source>
        <strain evidence="1 2">12-1054</strain>
    </source>
</reference>
<dbReference type="GeneID" id="63785171"/>
<evidence type="ECO:0000313" key="2">
    <source>
        <dbReference type="Proteomes" id="UP000193685"/>
    </source>
</evidence>
<organism evidence="1 2">
    <name type="scientific">Protomyces lactucae-debilis</name>
    <dbReference type="NCBI Taxonomy" id="2754530"/>
    <lineage>
        <taxon>Eukaryota</taxon>
        <taxon>Fungi</taxon>
        <taxon>Dikarya</taxon>
        <taxon>Ascomycota</taxon>
        <taxon>Taphrinomycotina</taxon>
        <taxon>Taphrinomycetes</taxon>
        <taxon>Taphrinales</taxon>
        <taxon>Protomycetaceae</taxon>
        <taxon>Protomyces</taxon>
    </lineage>
</organism>
<dbReference type="AlphaFoldDB" id="A0A1Y2FSJ8"/>
<dbReference type="Proteomes" id="UP000193685">
    <property type="component" value="Unassembled WGS sequence"/>
</dbReference>
<sequence length="98" mass="10704">MDGPRSASVSMFRTALYPPADARTPSAMVQLQPQPCRPMQHHLSTLERDSDKLPRLDASGPTGCGLAASLRQLTVSVHRLSLDHAYGPDSRYIDTSQD</sequence>
<proteinExistence type="predicted"/>
<dbReference type="EMBL" id="MCFI01000002">
    <property type="protein sequence ID" value="ORY86982.1"/>
    <property type="molecule type" value="Genomic_DNA"/>
</dbReference>
<accession>A0A1Y2FSJ8</accession>
<gene>
    <name evidence="1" type="ORF">BCR37DRAFT_376320</name>
</gene>
<dbReference type="RefSeq" id="XP_040727838.1">
    <property type="nucleotide sequence ID" value="XM_040868572.1"/>
</dbReference>
<keyword evidence="2" id="KW-1185">Reference proteome</keyword>
<comment type="caution">
    <text evidence="1">The sequence shown here is derived from an EMBL/GenBank/DDBJ whole genome shotgun (WGS) entry which is preliminary data.</text>
</comment>